<name>A0A1Y2JXA0_BRAJP</name>
<organism evidence="1 2">
    <name type="scientific">Bradyrhizobium japonicum</name>
    <dbReference type="NCBI Taxonomy" id="375"/>
    <lineage>
        <taxon>Bacteria</taxon>
        <taxon>Pseudomonadati</taxon>
        <taxon>Pseudomonadota</taxon>
        <taxon>Alphaproteobacteria</taxon>
        <taxon>Hyphomicrobiales</taxon>
        <taxon>Nitrobacteraceae</taxon>
        <taxon>Bradyrhizobium</taxon>
    </lineage>
</organism>
<evidence type="ECO:0000313" key="1">
    <source>
        <dbReference type="EMBL" id="OSJ36792.1"/>
    </source>
</evidence>
<dbReference type="Proteomes" id="UP000193335">
    <property type="component" value="Unassembled WGS sequence"/>
</dbReference>
<accession>A0A1Y2JXA0</accession>
<evidence type="ECO:0000313" key="2">
    <source>
        <dbReference type="Proteomes" id="UP000193335"/>
    </source>
</evidence>
<protein>
    <submittedName>
        <fullName evidence="1">Uncharacterized protein</fullName>
    </submittedName>
</protein>
<sequence>MVRQSLNVAYSDGSSQVLWEDGERVFRRGWRLDDNGNRLAVLLVAPAADHPSRTRLDRLTHEYELKDELDGAWARDNPQPALLRLVSRQAAFGAWALPARYY</sequence>
<comment type="caution">
    <text evidence="1">The sequence shown here is derived from an EMBL/GenBank/DDBJ whole genome shotgun (WGS) entry which is preliminary data.</text>
</comment>
<proteinExistence type="predicted"/>
<dbReference type="AlphaFoldDB" id="A0A1Y2JXA0"/>
<gene>
    <name evidence="1" type="ORF">BSZ19_02530</name>
</gene>
<dbReference type="RefSeq" id="WP_085398387.1">
    <property type="nucleotide sequence ID" value="NZ_NAFL01000173.1"/>
</dbReference>
<reference evidence="1 2" key="1">
    <citation type="submission" date="2017-03" db="EMBL/GenBank/DDBJ databases">
        <title>Whole genome sequences of fourteen strains of Bradyrhizobium canariense and one strain of Bradyrhizobium japonicum isolated from Lupinus (Papilionoideae: Genisteae) species in Algeria.</title>
        <authorList>
            <person name="Crovadore J."/>
            <person name="Chekireb D."/>
            <person name="Brachmann A."/>
            <person name="Chablais R."/>
            <person name="Cochard B."/>
            <person name="Lefort F."/>
        </authorList>
    </citation>
    <scope>NUCLEOTIDE SEQUENCE [LARGE SCALE GENOMIC DNA]</scope>
    <source>
        <strain evidence="1 2">UBMA197</strain>
    </source>
</reference>
<dbReference type="EMBL" id="NAFL01000173">
    <property type="protein sequence ID" value="OSJ36792.1"/>
    <property type="molecule type" value="Genomic_DNA"/>
</dbReference>